<dbReference type="PROSITE" id="PS50853">
    <property type="entry name" value="FN3"/>
    <property type="match status" value="2"/>
</dbReference>
<evidence type="ECO:0000259" key="5">
    <source>
        <dbReference type="PROSITE" id="PS50853"/>
    </source>
</evidence>
<gene>
    <name evidence="6" type="ORF">HKK74_22200</name>
</gene>
<dbReference type="Pfam" id="PF00041">
    <property type="entry name" value="fn3"/>
    <property type="match status" value="1"/>
</dbReference>
<dbReference type="SUPFAM" id="SSF49265">
    <property type="entry name" value="Fibronectin type III"/>
    <property type="match status" value="1"/>
</dbReference>
<dbReference type="RefSeq" id="WP_187245193.1">
    <property type="nucleotide sequence ID" value="NZ_BAAAOK010000019.1"/>
</dbReference>
<dbReference type="InterPro" id="IPR013783">
    <property type="entry name" value="Ig-like_fold"/>
</dbReference>
<organism evidence="6 7">
    <name type="scientific">Actinomadura alba</name>
    <dbReference type="NCBI Taxonomy" id="406431"/>
    <lineage>
        <taxon>Bacteria</taxon>
        <taxon>Bacillati</taxon>
        <taxon>Actinomycetota</taxon>
        <taxon>Actinomycetes</taxon>
        <taxon>Streptosporangiales</taxon>
        <taxon>Thermomonosporaceae</taxon>
        <taxon>Actinomadura</taxon>
    </lineage>
</organism>
<dbReference type="Gene3D" id="2.60.40.10">
    <property type="entry name" value="Immunoglobulins"/>
    <property type="match status" value="1"/>
</dbReference>
<keyword evidence="1" id="KW-0326">Glycosidase</keyword>
<feature type="compositionally biased region" description="Pro residues" evidence="3">
    <location>
        <begin position="401"/>
        <end position="416"/>
    </location>
</feature>
<keyword evidence="4" id="KW-0812">Transmembrane</keyword>
<sequence length="697" mass="71525">MRATGVVAALFRRDRLTAQVAVGLVGALCVAAVVFGVGMASAKYQISDVGAWLSSNRNGLAVHANGMAGKVDGKVKMPTMMHGHQIKIIQDGSTILIVDQQTGVVSRIDPAQLSVVKSSGTYAAAGLQVVAEAGVAYVVDPAKGTVQRIDPISLAPAGAATTLTPPLGQSAIDARGTLWVPVPATGEVVPFQGGARAAPVKVGKPGNDLAITIAAGVPVITDSTAATALVLEPSGRRLTLALPSTVSGAGRGGVLFPARTEGQLVPLLAKRTGSLVVLDTGSGRHSTVSLQMPDHRYGPPQILGSKIYIPDQTAGTLAVYDSATNSWPPPVPVNGRPGELEVFVSNGLLWANDPNGERALVLNVGGAVKRISKYEPKAPGGPRSPLPTRVAGPGGGDGPAAPLPRAPVAPPPPGAPTAPSNLRTSGGDGFMTVEFQPSTGGRPLRYVLKDVPAGLTVTPRQVAPNGTPSFQVQGGRCGTEYVFRVAVRYRDSTRRTAEVVSGRSAPAMPCVPPGAPTNVGATATSGGAQVTWAAPPGGAGAPISYQVAWTGPVSGSRSGLTGASVTLGEIGKNGTYTFTVTSSNGAGSGRQAQASANLVGPAQRYVTVRNGNSDAYMYVRPDKDSGDVGTVRDNGKTLIVHCQIMGKYYDRGVPGLAGSLYDYVEYGGKRGYMIGYLVDTPRDPWYEFAGLPLWQCA</sequence>
<dbReference type="CDD" id="cd00063">
    <property type="entry name" value="FN3"/>
    <property type="match status" value="1"/>
</dbReference>
<keyword evidence="2" id="KW-0624">Polysaccharide degradation</keyword>
<reference evidence="6 7" key="1">
    <citation type="submission" date="2020-06" db="EMBL/GenBank/DDBJ databases">
        <title>Actinomadura xiongansis sp. nov., isolated from soil of Baiyangdian.</title>
        <authorList>
            <person name="Zhang X."/>
        </authorList>
    </citation>
    <scope>NUCLEOTIDE SEQUENCE [LARGE SCALE GENOMIC DNA]</scope>
    <source>
        <strain evidence="6 7">HBUM206468</strain>
    </source>
</reference>
<accession>A0ABR7LTK0</accession>
<evidence type="ECO:0000313" key="7">
    <source>
        <dbReference type="Proteomes" id="UP000805614"/>
    </source>
</evidence>
<proteinExistence type="predicted"/>
<dbReference type="Proteomes" id="UP000805614">
    <property type="component" value="Unassembled WGS sequence"/>
</dbReference>
<feature type="domain" description="Fibronectin type-III" evidence="5">
    <location>
        <begin position="415"/>
        <end position="507"/>
    </location>
</feature>
<feature type="transmembrane region" description="Helical" evidence="4">
    <location>
        <begin position="20"/>
        <end position="40"/>
    </location>
</feature>
<keyword evidence="4" id="KW-0472">Membrane</keyword>
<evidence type="ECO:0000256" key="3">
    <source>
        <dbReference type="SAM" id="MobiDB-lite"/>
    </source>
</evidence>
<dbReference type="InterPro" id="IPR036116">
    <property type="entry name" value="FN3_sf"/>
</dbReference>
<evidence type="ECO:0000313" key="6">
    <source>
        <dbReference type="EMBL" id="MBC6468184.1"/>
    </source>
</evidence>
<keyword evidence="1" id="KW-0378">Hydrolase</keyword>
<dbReference type="InterPro" id="IPR003961">
    <property type="entry name" value="FN3_dom"/>
</dbReference>
<dbReference type="SMART" id="SM00060">
    <property type="entry name" value="FN3"/>
    <property type="match status" value="2"/>
</dbReference>
<protein>
    <recommendedName>
        <fullName evidence="5">Fibronectin type-III domain-containing protein</fullName>
    </recommendedName>
</protein>
<name>A0ABR7LTK0_9ACTN</name>
<evidence type="ECO:0000256" key="2">
    <source>
        <dbReference type="ARBA" id="ARBA00023326"/>
    </source>
</evidence>
<evidence type="ECO:0000256" key="4">
    <source>
        <dbReference type="SAM" id="Phobius"/>
    </source>
</evidence>
<evidence type="ECO:0000256" key="1">
    <source>
        <dbReference type="ARBA" id="ARBA00023295"/>
    </source>
</evidence>
<keyword evidence="7" id="KW-1185">Reference proteome</keyword>
<dbReference type="SUPFAM" id="SSF63825">
    <property type="entry name" value="YWTD domain"/>
    <property type="match status" value="1"/>
</dbReference>
<keyword evidence="2" id="KW-0119">Carbohydrate metabolism</keyword>
<keyword evidence="4" id="KW-1133">Transmembrane helix</keyword>
<dbReference type="EMBL" id="JABVEC010000017">
    <property type="protein sequence ID" value="MBC6468184.1"/>
    <property type="molecule type" value="Genomic_DNA"/>
</dbReference>
<comment type="caution">
    <text evidence="6">The sequence shown here is derived from an EMBL/GenBank/DDBJ whole genome shotgun (WGS) entry which is preliminary data.</text>
</comment>
<feature type="region of interest" description="Disordered" evidence="3">
    <location>
        <begin position="373"/>
        <end position="437"/>
    </location>
</feature>
<feature type="domain" description="Fibronectin type-III" evidence="5">
    <location>
        <begin position="512"/>
        <end position="602"/>
    </location>
</feature>